<dbReference type="Pfam" id="PF04547">
    <property type="entry name" value="Anoctamin"/>
    <property type="match status" value="1"/>
</dbReference>
<feature type="compositionally biased region" description="Polar residues" evidence="7">
    <location>
        <begin position="659"/>
        <end position="676"/>
    </location>
</feature>
<feature type="compositionally biased region" description="Polar residues" evidence="7">
    <location>
        <begin position="556"/>
        <end position="565"/>
    </location>
</feature>
<feature type="transmembrane region" description="Helical" evidence="6">
    <location>
        <begin position="154"/>
        <end position="180"/>
    </location>
</feature>
<dbReference type="GO" id="GO:0005886">
    <property type="term" value="C:plasma membrane"/>
    <property type="evidence" value="ECO:0007669"/>
    <property type="project" value="TreeGrafter"/>
</dbReference>
<reference evidence="10" key="1">
    <citation type="submission" date="2022-11" db="UniProtKB">
        <authorList>
            <consortium name="WormBaseParasite"/>
        </authorList>
    </citation>
    <scope>IDENTIFICATION</scope>
</reference>
<evidence type="ECO:0000256" key="2">
    <source>
        <dbReference type="ARBA" id="ARBA00009671"/>
    </source>
</evidence>
<feature type="transmembrane region" description="Helical" evidence="6">
    <location>
        <begin position="30"/>
        <end position="50"/>
    </location>
</feature>
<feature type="domain" description="Anoctamin transmembrane" evidence="8">
    <location>
        <begin position="20"/>
        <end position="541"/>
    </location>
</feature>
<feature type="transmembrane region" description="Helical" evidence="6">
    <location>
        <begin position="343"/>
        <end position="366"/>
    </location>
</feature>
<feature type="compositionally biased region" description="Basic and acidic residues" evidence="7">
    <location>
        <begin position="612"/>
        <end position="623"/>
    </location>
</feature>
<dbReference type="InterPro" id="IPR049452">
    <property type="entry name" value="Anoctamin_TM"/>
</dbReference>
<comment type="subcellular location">
    <subcellularLocation>
        <location evidence="1 6">Membrane</location>
        <topology evidence="1 6">Multi-pass membrane protein</topology>
    </subcellularLocation>
</comment>
<evidence type="ECO:0000256" key="1">
    <source>
        <dbReference type="ARBA" id="ARBA00004141"/>
    </source>
</evidence>
<name>A0A914DUI3_9BILA</name>
<feature type="region of interest" description="Disordered" evidence="7">
    <location>
        <begin position="612"/>
        <end position="686"/>
    </location>
</feature>
<keyword evidence="3 6" id="KW-0812">Transmembrane</keyword>
<comment type="similarity">
    <text evidence="2 6">Belongs to the anoctamin family.</text>
</comment>
<dbReference type="InterPro" id="IPR007632">
    <property type="entry name" value="Anoctamin"/>
</dbReference>
<evidence type="ECO:0000256" key="6">
    <source>
        <dbReference type="RuleBase" id="RU280814"/>
    </source>
</evidence>
<keyword evidence="5 6" id="KW-0472">Membrane</keyword>
<dbReference type="PANTHER" id="PTHR12308">
    <property type="entry name" value="ANOCTAMIN"/>
    <property type="match status" value="1"/>
</dbReference>
<organism evidence="9 10">
    <name type="scientific">Acrobeloides nanus</name>
    <dbReference type="NCBI Taxonomy" id="290746"/>
    <lineage>
        <taxon>Eukaryota</taxon>
        <taxon>Metazoa</taxon>
        <taxon>Ecdysozoa</taxon>
        <taxon>Nematoda</taxon>
        <taxon>Chromadorea</taxon>
        <taxon>Rhabditida</taxon>
        <taxon>Tylenchina</taxon>
        <taxon>Cephalobomorpha</taxon>
        <taxon>Cephaloboidea</taxon>
        <taxon>Cephalobidae</taxon>
        <taxon>Acrobeloides</taxon>
    </lineage>
</organism>
<evidence type="ECO:0000313" key="10">
    <source>
        <dbReference type="WBParaSite" id="ACRNAN_scaffold3849.g32276.t1"/>
    </source>
</evidence>
<evidence type="ECO:0000259" key="8">
    <source>
        <dbReference type="Pfam" id="PF04547"/>
    </source>
</evidence>
<feature type="transmembrane region" description="Helical" evidence="6">
    <location>
        <begin position="111"/>
        <end position="134"/>
    </location>
</feature>
<evidence type="ECO:0000256" key="7">
    <source>
        <dbReference type="SAM" id="MobiDB-lite"/>
    </source>
</evidence>
<keyword evidence="9" id="KW-1185">Reference proteome</keyword>
<comment type="caution">
    <text evidence="6">Lacks conserved residue(s) required for the propagation of feature annotation.</text>
</comment>
<evidence type="ECO:0000256" key="3">
    <source>
        <dbReference type="ARBA" id="ARBA00022692"/>
    </source>
</evidence>
<dbReference type="AlphaFoldDB" id="A0A914DUI3"/>
<proteinExistence type="inferred from homology"/>
<dbReference type="GO" id="GO:0005254">
    <property type="term" value="F:chloride channel activity"/>
    <property type="evidence" value="ECO:0007669"/>
    <property type="project" value="TreeGrafter"/>
</dbReference>
<evidence type="ECO:0000256" key="4">
    <source>
        <dbReference type="ARBA" id="ARBA00022989"/>
    </source>
</evidence>
<accession>A0A914DUI3</accession>
<protein>
    <recommendedName>
        <fullName evidence="6">Anoctamin</fullName>
    </recommendedName>
</protein>
<feature type="transmembrane region" description="Helical" evidence="6">
    <location>
        <begin position="396"/>
        <end position="419"/>
    </location>
</feature>
<evidence type="ECO:0000313" key="9">
    <source>
        <dbReference type="Proteomes" id="UP000887540"/>
    </source>
</evidence>
<dbReference type="PANTHER" id="PTHR12308:SF84">
    <property type="entry name" value="ANOCTAMIN"/>
    <property type="match status" value="1"/>
</dbReference>
<dbReference type="WBParaSite" id="ACRNAN_scaffold3849.g32276.t1">
    <property type="protein sequence ID" value="ACRNAN_scaffold3849.g32276.t1"/>
    <property type="gene ID" value="ACRNAN_scaffold3849.g32276"/>
</dbReference>
<feature type="region of interest" description="Disordered" evidence="7">
    <location>
        <begin position="556"/>
        <end position="599"/>
    </location>
</feature>
<keyword evidence="4 6" id="KW-1133">Transmembrane helix</keyword>
<dbReference type="Proteomes" id="UP000887540">
    <property type="component" value="Unplaced"/>
</dbReference>
<feature type="transmembrane region" description="Helical" evidence="6">
    <location>
        <begin position="502"/>
        <end position="523"/>
    </location>
</feature>
<sequence>MCPICDLYCDFTHLNSSCTYSKITYVFDNWATIFFAGLMSIWATLFLEGWKRYHAEIAYKWNVFDLESEKEIMRPEFQFRVKKKRKNPVTQETEPYVPFFEKCMRFIGSGVSVFFFVSLVVALAIGIIAYRIIIRSIINDSDHGSDSKWLQWKVIILTSITAASINLVFILIMNYFYNWLAYKLTDWECPRTQREFDNSYTLKVFAFQFVNYYSSLFYIAFFKGRFLGVPGIGDLHEVTIKGQRLEQCDPAGCMVELVIQLFIIMVGKQFFNAFMEIGLPICWSIFRQWKLKLPETRKQQRERLRQERLDTIRSQPHGVAQYEHDYALNPVYEQFLFDEYLEMVIQFGFVTLFVAAFPLAPFFALINNIFEIRLDAYKFIVTTQRPMPAQAKGIGIWMKILGIMSNFAVLCNAFVIAFTSDFIPKLYYMYSRGTILGYVDYSLSYYDSRNLTFHRPYMSNITVCRYRDYRKPPCSIQDVLGVMHLKDCDNSHDYSYDFWVILAYRLGFVLLFEHVVLFVKAIFANIIPDVPTKIVLQLQREKYLARQAVLQRQGNILSTRRTSTPTKDEHDLGAAQSKETESEDDDATFEAGKMYDGNDLVPSRQLSQILTRSREHLSPDKAVPKTAPPISKPRFRPKTAQSEPSNLTDLRKSAPPMPSQITERLSDSVESFQTAPPNFDSDVERKDSYEIVAHV</sequence>
<evidence type="ECO:0000256" key="5">
    <source>
        <dbReference type="ARBA" id="ARBA00023136"/>
    </source>
</evidence>
<feature type="compositionally biased region" description="Polar residues" evidence="7">
    <location>
        <begin position="639"/>
        <end position="648"/>
    </location>
</feature>
<feature type="transmembrane region" description="Helical" evidence="6">
    <location>
        <begin position="200"/>
        <end position="221"/>
    </location>
</feature>